<evidence type="ECO:0000256" key="2">
    <source>
        <dbReference type="SAM" id="MobiDB-lite"/>
    </source>
</evidence>
<evidence type="ECO:0000313" key="4">
    <source>
        <dbReference type="EMBL" id="KAK3370509.1"/>
    </source>
</evidence>
<name>A0AAE0K5L5_9PEZI</name>
<dbReference type="InterPro" id="IPR036915">
    <property type="entry name" value="Cyclin-like_sf"/>
</dbReference>
<feature type="region of interest" description="Disordered" evidence="2">
    <location>
        <begin position="377"/>
        <end position="437"/>
    </location>
</feature>
<gene>
    <name evidence="4" type="ORF">B0H63DRAFT_564657</name>
</gene>
<dbReference type="InterPro" id="IPR031658">
    <property type="entry name" value="Cyclin_C_2"/>
</dbReference>
<accession>A0AAE0K5L5</accession>
<comment type="caution">
    <text evidence="4">The sequence shown here is derived from an EMBL/GenBank/DDBJ whole genome shotgun (WGS) entry which is preliminary data.</text>
</comment>
<keyword evidence="1" id="KW-0195">Cyclin</keyword>
<dbReference type="GO" id="GO:0006357">
    <property type="term" value="P:regulation of transcription by RNA polymerase II"/>
    <property type="evidence" value="ECO:0007669"/>
    <property type="project" value="InterPro"/>
</dbReference>
<feature type="region of interest" description="Disordered" evidence="2">
    <location>
        <begin position="281"/>
        <end position="300"/>
    </location>
</feature>
<dbReference type="CDD" id="cd20524">
    <property type="entry name" value="CYCLIN_CCNH_rpt1"/>
    <property type="match status" value="1"/>
</dbReference>
<proteinExistence type="predicted"/>
<reference evidence="4" key="2">
    <citation type="submission" date="2023-06" db="EMBL/GenBank/DDBJ databases">
        <authorList>
            <consortium name="Lawrence Berkeley National Laboratory"/>
            <person name="Haridas S."/>
            <person name="Hensen N."/>
            <person name="Bonometti L."/>
            <person name="Westerberg I."/>
            <person name="Brannstrom I.O."/>
            <person name="Guillou S."/>
            <person name="Cros-Aarteil S."/>
            <person name="Calhoun S."/>
            <person name="Kuo A."/>
            <person name="Mondo S."/>
            <person name="Pangilinan J."/>
            <person name="Riley R."/>
            <person name="LaButti K."/>
            <person name="Andreopoulos B."/>
            <person name="Lipzen A."/>
            <person name="Chen C."/>
            <person name="Yanf M."/>
            <person name="Daum C."/>
            <person name="Ng V."/>
            <person name="Clum A."/>
            <person name="Steindorff A."/>
            <person name="Ohm R."/>
            <person name="Martin F."/>
            <person name="Silar P."/>
            <person name="Natvig D."/>
            <person name="Lalanne C."/>
            <person name="Gautier V."/>
            <person name="Ament-velasquez S.L."/>
            <person name="Kruys A."/>
            <person name="Hutchinson M.I."/>
            <person name="Powell A.J."/>
            <person name="Barry K."/>
            <person name="Miller A.N."/>
            <person name="Grigoriev I.V."/>
            <person name="Debuchy R."/>
            <person name="Gladieux P."/>
            <person name="Thoren M.H."/>
            <person name="Johannesson H."/>
        </authorList>
    </citation>
    <scope>NUCLEOTIDE SEQUENCE</scope>
    <source>
        <strain evidence="4">CBS 232.78</strain>
    </source>
</reference>
<dbReference type="Pfam" id="PF16899">
    <property type="entry name" value="Cyclin_C_2"/>
    <property type="match status" value="1"/>
</dbReference>
<dbReference type="GO" id="GO:0016538">
    <property type="term" value="F:cyclin-dependent protein serine/threonine kinase regulator activity"/>
    <property type="evidence" value="ECO:0007669"/>
    <property type="project" value="InterPro"/>
</dbReference>
<dbReference type="CDD" id="cd20525">
    <property type="entry name" value="CYCLIN_CCNH_rpt2"/>
    <property type="match status" value="1"/>
</dbReference>
<keyword evidence="5" id="KW-1185">Reference proteome</keyword>
<reference evidence="4" key="1">
    <citation type="journal article" date="2023" name="Mol. Phylogenet. Evol.">
        <title>Genome-scale phylogeny and comparative genomics of the fungal order Sordariales.</title>
        <authorList>
            <person name="Hensen N."/>
            <person name="Bonometti L."/>
            <person name="Westerberg I."/>
            <person name="Brannstrom I.O."/>
            <person name="Guillou S."/>
            <person name="Cros-Aarteil S."/>
            <person name="Calhoun S."/>
            <person name="Haridas S."/>
            <person name="Kuo A."/>
            <person name="Mondo S."/>
            <person name="Pangilinan J."/>
            <person name="Riley R."/>
            <person name="LaButti K."/>
            <person name="Andreopoulos B."/>
            <person name="Lipzen A."/>
            <person name="Chen C."/>
            <person name="Yan M."/>
            <person name="Daum C."/>
            <person name="Ng V."/>
            <person name="Clum A."/>
            <person name="Steindorff A."/>
            <person name="Ohm R.A."/>
            <person name="Martin F."/>
            <person name="Silar P."/>
            <person name="Natvig D.O."/>
            <person name="Lalanne C."/>
            <person name="Gautier V."/>
            <person name="Ament-Velasquez S.L."/>
            <person name="Kruys A."/>
            <person name="Hutchinson M.I."/>
            <person name="Powell A.J."/>
            <person name="Barry K."/>
            <person name="Miller A.N."/>
            <person name="Grigoriev I.V."/>
            <person name="Debuchy R."/>
            <person name="Gladieux P."/>
            <person name="Hiltunen Thoren M."/>
            <person name="Johannesson H."/>
        </authorList>
    </citation>
    <scope>NUCLEOTIDE SEQUENCE</scope>
    <source>
        <strain evidence="4">CBS 232.78</strain>
    </source>
</reference>
<sequence>MASEDARYRQSSQFRLWSFSRSELASLREKANALARASISERLSSTSSSSTTANKNNHDRSASTSNANTPDPEGSAGGASFRLPEFLTVAEEALMVTFYTSQLLGAGEAAGMSDEVCATAAAFFRRFYITNSIMTYPPQDMMFVALFFGCKAEGHFPRIGDFLNMGALSSIKKQPEEILAGEFLLCQGIRFAFDVKHPFRALIGAGMELRRLGGIPEDRIRAAESRAKQILRFSSLITDAYFHYTPSQIMLAALSHADRGLAERLIHNTFHLPTAPIKVESGADTPVDGVPKENNARKDRANEDKAAIIGQHIRDRVLGTIEACRDMLSHEMPERSREHWQTKEIYQDLVLPVKKKLKKCRDPDRSNLVALQRARREKALKKSGGSEDGGPDDRATAGTKGDDAGIFGGDLVQRDSKRRKVAPGQGPALDDPFGGPL</sequence>
<evidence type="ECO:0000259" key="3">
    <source>
        <dbReference type="Pfam" id="PF16899"/>
    </source>
</evidence>
<dbReference type="SUPFAM" id="SSF47954">
    <property type="entry name" value="Cyclin-like"/>
    <property type="match status" value="2"/>
</dbReference>
<dbReference type="Proteomes" id="UP001285441">
    <property type="component" value="Unassembled WGS sequence"/>
</dbReference>
<dbReference type="InterPro" id="IPR043198">
    <property type="entry name" value="Cyclin/Ssn8"/>
</dbReference>
<dbReference type="Gene3D" id="1.10.472.10">
    <property type="entry name" value="Cyclin-like"/>
    <property type="match status" value="1"/>
</dbReference>
<feature type="region of interest" description="Disordered" evidence="2">
    <location>
        <begin position="38"/>
        <end position="77"/>
    </location>
</feature>
<evidence type="ECO:0000256" key="1">
    <source>
        <dbReference type="ARBA" id="ARBA00023127"/>
    </source>
</evidence>
<evidence type="ECO:0000313" key="5">
    <source>
        <dbReference type="Proteomes" id="UP001285441"/>
    </source>
</evidence>
<dbReference type="PANTHER" id="PTHR10026">
    <property type="entry name" value="CYCLIN"/>
    <property type="match status" value="1"/>
</dbReference>
<dbReference type="AlphaFoldDB" id="A0AAE0K5L5"/>
<feature type="domain" description="Cyclin C-terminal" evidence="3">
    <location>
        <begin position="197"/>
        <end position="329"/>
    </location>
</feature>
<organism evidence="4 5">
    <name type="scientific">Podospora didyma</name>
    <dbReference type="NCBI Taxonomy" id="330526"/>
    <lineage>
        <taxon>Eukaryota</taxon>
        <taxon>Fungi</taxon>
        <taxon>Dikarya</taxon>
        <taxon>Ascomycota</taxon>
        <taxon>Pezizomycotina</taxon>
        <taxon>Sordariomycetes</taxon>
        <taxon>Sordariomycetidae</taxon>
        <taxon>Sordariales</taxon>
        <taxon>Podosporaceae</taxon>
        <taxon>Podospora</taxon>
    </lineage>
</organism>
<feature type="compositionally biased region" description="Basic and acidic residues" evidence="2">
    <location>
        <begin position="290"/>
        <end position="300"/>
    </location>
</feature>
<feature type="compositionally biased region" description="Basic and acidic residues" evidence="2">
    <location>
        <begin position="391"/>
        <end position="403"/>
    </location>
</feature>
<dbReference type="EMBL" id="JAULSW010000009">
    <property type="protein sequence ID" value="KAK3370509.1"/>
    <property type="molecule type" value="Genomic_DNA"/>
</dbReference>
<protein>
    <submittedName>
        <fullName evidence="4">Cyclin-like protein</fullName>
    </submittedName>
</protein>